<dbReference type="Gene3D" id="1.10.10.10">
    <property type="entry name" value="Winged helix-like DNA-binding domain superfamily/Winged helix DNA-binding domain"/>
    <property type="match status" value="1"/>
</dbReference>
<comment type="function">
    <text evidence="5">Transcriptional regulator of the ttuABCDE tartrate utilization operon.</text>
</comment>
<proteinExistence type="inferred from homology"/>
<dbReference type="SUPFAM" id="SSF46785">
    <property type="entry name" value="Winged helix' DNA-binding domain"/>
    <property type="match status" value="1"/>
</dbReference>
<feature type="domain" description="HTH lysR-type" evidence="8">
    <location>
        <begin position="1"/>
        <end position="59"/>
    </location>
</feature>
<dbReference type="GO" id="GO:0003700">
    <property type="term" value="F:DNA-binding transcription factor activity"/>
    <property type="evidence" value="ECO:0007669"/>
    <property type="project" value="InterPro"/>
</dbReference>
<dbReference type="PANTHER" id="PTHR30537">
    <property type="entry name" value="HTH-TYPE TRANSCRIPTIONAL REGULATOR"/>
    <property type="match status" value="1"/>
</dbReference>
<dbReference type="GO" id="GO:0003677">
    <property type="term" value="F:DNA binding"/>
    <property type="evidence" value="ECO:0007669"/>
    <property type="project" value="UniProtKB-KW"/>
</dbReference>
<evidence type="ECO:0000256" key="5">
    <source>
        <dbReference type="ARBA" id="ARBA00054626"/>
    </source>
</evidence>
<organism evidence="9 10">
    <name type="scientific">Xaviernesmea rhizosphaerae</name>
    <dbReference type="NCBI Taxonomy" id="1672749"/>
    <lineage>
        <taxon>Bacteria</taxon>
        <taxon>Pseudomonadati</taxon>
        <taxon>Pseudomonadota</taxon>
        <taxon>Alphaproteobacteria</taxon>
        <taxon>Hyphomicrobiales</taxon>
        <taxon>Rhizobiaceae</taxon>
        <taxon>Rhizobium/Agrobacterium group</taxon>
        <taxon>Xaviernesmea</taxon>
    </lineage>
</organism>
<dbReference type="InterPro" id="IPR005119">
    <property type="entry name" value="LysR_subst-bd"/>
</dbReference>
<dbReference type="InterPro" id="IPR058163">
    <property type="entry name" value="LysR-type_TF_proteobact-type"/>
</dbReference>
<evidence type="ECO:0000313" key="9">
    <source>
        <dbReference type="EMBL" id="OLP52549.1"/>
    </source>
</evidence>
<comment type="caution">
    <text evidence="9">The sequence shown here is derived from an EMBL/GenBank/DDBJ whole genome shotgun (WGS) entry which is preliminary data.</text>
</comment>
<dbReference type="InterPro" id="IPR036388">
    <property type="entry name" value="WH-like_DNA-bd_sf"/>
</dbReference>
<dbReference type="STRING" id="1672749.BJF92_02970"/>
<dbReference type="Pfam" id="PF03466">
    <property type="entry name" value="LysR_substrate"/>
    <property type="match status" value="1"/>
</dbReference>
<evidence type="ECO:0000259" key="8">
    <source>
        <dbReference type="PROSITE" id="PS50931"/>
    </source>
</evidence>
<evidence type="ECO:0000256" key="1">
    <source>
        <dbReference type="ARBA" id="ARBA00009437"/>
    </source>
</evidence>
<evidence type="ECO:0000256" key="7">
    <source>
        <dbReference type="ARBA" id="ARBA00083243"/>
    </source>
</evidence>
<dbReference type="CDD" id="cd08475">
    <property type="entry name" value="PBP2_CrgA_like_6"/>
    <property type="match status" value="1"/>
</dbReference>
<sequence length="310" mass="34299">MEQLRDVPIFVEAAEAGSFSQAAERLHLTRSAVAKAIGRMEARLGTRLFHRTTRRQSLTEEGRFFYERCLKAVAEIRAGEALIESGRREVRGRLRVSMPVVLGRSCIAPILACLMREHPGLELDLSFSDRVVDLVEEGFDLCIRNGVLKDEPELMTRRIVFQRMTVCAAPSYLAARGVPRRLEDLAAHDGLLYARGPAVRSWIFPTPAEPMRAVIPRTRLRVDDLEALLDAACAGLGLAWLPCWMVRTAVAEGRLVQVMSDVESIAFSSHAVWLKTPVMLPKLRIAIDRLAADLPARVGALVDPACAAVP</sequence>
<dbReference type="SUPFAM" id="SSF53850">
    <property type="entry name" value="Periplasmic binding protein-like II"/>
    <property type="match status" value="1"/>
</dbReference>
<dbReference type="PRINTS" id="PR00039">
    <property type="entry name" value="HTHLYSR"/>
</dbReference>
<dbReference type="OrthoDB" id="9813056at2"/>
<dbReference type="Pfam" id="PF00126">
    <property type="entry name" value="HTH_1"/>
    <property type="match status" value="1"/>
</dbReference>
<protein>
    <recommendedName>
        <fullName evidence="6">HTH-type transcriptional regulator TtuA</fullName>
    </recommendedName>
    <alternativeName>
        <fullName evidence="7">Tartrate utilization transcriptional regulator</fullName>
    </alternativeName>
</protein>
<evidence type="ECO:0000256" key="3">
    <source>
        <dbReference type="ARBA" id="ARBA00023125"/>
    </source>
</evidence>
<reference evidence="9 10" key="1">
    <citation type="submission" date="2016-09" db="EMBL/GenBank/DDBJ databases">
        <title>Rhizobium sp. nov., a novel species isolated from the rice rhizosphere.</title>
        <authorList>
            <person name="Zhao J."/>
            <person name="Zhang X."/>
        </authorList>
    </citation>
    <scope>NUCLEOTIDE SEQUENCE [LARGE SCALE GENOMIC DNA]</scope>
    <source>
        <strain evidence="9 10">MH17</strain>
    </source>
</reference>
<dbReference type="AlphaFoldDB" id="A0A1Q9ACE3"/>
<dbReference type="Gene3D" id="3.40.190.290">
    <property type="match status" value="1"/>
</dbReference>
<dbReference type="FunFam" id="1.10.10.10:FF:000001">
    <property type="entry name" value="LysR family transcriptional regulator"/>
    <property type="match status" value="1"/>
</dbReference>
<evidence type="ECO:0000256" key="4">
    <source>
        <dbReference type="ARBA" id="ARBA00023163"/>
    </source>
</evidence>
<name>A0A1Q9ACE3_9HYPH</name>
<dbReference type="PANTHER" id="PTHR30537:SF5">
    <property type="entry name" value="HTH-TYPE TRANSCRIPTIONAL ACTIVATOR TTDR-RELATED"/>
    <property type="match status" value="1"/>
</dbReference>
<dbReference type="InterPro" id="IPR036390">
    <property type="entry name" value="WH_DNA-bd_sf"/>
</dbReference>
<keyword evidence="3" id="KW-0238">DNA-binding</keyword>
<dbReference type="RefSeq" id="WP_075637371.1">
    <property type="nucleotide sequence ID" value="NZ_MKIO01000048.1"/>
</dbReference>
<comment type="similarity">
    <text evidence="1">Belongs to the LysR transcriptional regulatory family.</text>
</comment>
<dbReference type="Proteomes" id="UP000186143">
    <property type="component" value="Unassembled WGS sequence"/>
</dbReference>
<evidence type="ECO:0000313" key="10">
    <source>
        <dbReference type="Proteomes" id="UP000186143"/>
    </source>
</evidence>
<dbReference type="EMBL" id="MKIO01000048">
    <property type="protein sequence ID" value="OLP52549.1"/>
    <property type="molecule type" value="Genomic_DNA"/>
</dbReference>
<accession>A0A1Q9ACE3</accession>
<dbReference type="PROSITE" id="PS50931">
    <property type="entry name" value="HTH_LYSR"/>
    <property type="match status" value="1"/>
</dbReference>
<keyword evidence="2" id="KW-0805">Transcription regulation</keyword>
<evidence type="ECO:0000256" key="2">
    <source>
        <dbReference type="ARBA" id="ARBA00023015"/>
    </source>
</evidence>
<evidence type="ECO:0000256" key="6">
    <source>
        <dbReference type="ARBA" id="ARBA00067332"/>
    </source>
</evidence>
<gene>
    <name evidence="9" type="ORF">BJF92_02970</name>
</gene>
<keyword evidence="4" id="KW-0804">Transcription</keyword>
<dbReference type="InterPro" id="IPR000847">
    <property type="entry name" value="LysR_HTH_N"/>
</dbReference>